<evidence type="ECO:0000256" key="6">
    <source>
        <dbReference type="SAM" id="Phobius"/>
    </source>
</evidence>
<feature type="region of interest" description="Disordered" evidence="5">
    <location>
        <begin position="1"/>
        <end position="35"/>
    </location>
</feature>
<dbReference type="EMBL" id="VLTL01000215">
    <property type="protein sequence ID" value="KAA0151777.1"/>
    <property type="molecule type" value="Genomic_DNA"/>
</dbReference>
<evidence type="ECO:0000256" key="3">
    <source>
        <dbReference type="ARBA" id="ARBA00022989"/>
    </source>
</evidence>
<dbReference type="Pfam" id="PF08507">
    <property type="entry name" value="COPI_assoc"/>
    <property type="match status" value="1"/>
</dbReference>
<evidence type="ECO:0000256" key="5">
    <source>
        <dbReference type="SAM" id="MobiDB-lite"/>
    </source>
</evidence>
<dbReference type="OrthoDB" id="202910at2759"/>
<sequence>MSENNVFADPDAPTPAPAAGGTPAQTAPPRRSLSQWSDGSLLRCFRLLNLMNGVLLITGAILVFIAGIVTPSFASVTVAAYECAFGLMMFCVELNIANIQPKLRENCGFLFTFLGRALFVLFAGTITIAMDSWISWIVGGITLANAVFNGYAMCVHPAFKKGGRFHAHADPFKGMSTGEQEVAAYLRKNPDVAVRVGSTAAKVAASNPDLARDAMRGAAAASTPAGGSSPHPAGKASGAASPSPFSGSAGHDDENPFS</sequence>
<reference evidence="7" key="2">
    <citation type="submission" date="2021-01" db="EMBL/GenBank/DDBJ databases">
        <authorList>
            <person name="Corre E."/>
            <person name="Pelletier E."/>
            <person name="Niang G."/>
            <person name="Scheremetjew M."/>
            <person name="Finn R."/>
            <person name="Kale V."/>
            <person name="Holt S."/>
            <person name="Cochrane G."/>
            <person name="Meng A."/>
            <person name="Brown T."/>
            <person name="Cohen L."/>
        </authorList>
    </citation>
    <scope>NUCLEOTIDE SEQUENCE</scope>
    <source>
        <strain evidence="7">E4-10</strain>
    </source>
</reference>
<evidence type="ECO:0000313" key="7">
    <source>
        <dbReference type="EMBL" id="CAD8564267.1"/>
    </source>
</evidence>
<feature type="transmembrane region" description="Helical" evidence="6">
    <location>
        <begin position="134"/>
        <end position="154"/>
    </location>
</feature>
<dbReference type="GO" id="GO:0016020">
    <property type="term" value="C:membrane"/>
    <property type="evidence" value="ECO:0007669"/>
    <property type="project" value="UniProtKB-SubCell"/>
</dbReference>
<dbReference type="EMBL" id="VLTO01000027">
    <property type="protein sequence ID" value="KAA0173937.1"/>
    <property type="molecule type" value="Genomic_DNA"/>
</dbReference>
<dbReference type="EMBL" id="VLTM01000063">
    <property type="protein sequence ID" value="KAA0158751.1"/>
    <property type="molecule type" value="Genomic_DNA"/>
</dbReference>
<accession>A0A5A8CGM6</accession>
<name>A0A5A8CGM6_CAFRO</name>
<dbReference type="EMBL" id="VLTN01000046">
    <property type="protein sequence ID" value="KAA0149145.1"/>
    <property type="molecule type" value="Genomic_DNA"/>
</dbReference>
<evidence type="ECO:0000313" key="11">
    <source>
        <dbReference type="EMBL" id="KAA0173937.1"/>
    </source>
</evidence>
<dbReference type="PANTHER" id="PTHR38894:SF1">
    <property type="entry name" value="TRANSMEMBRANE PROTEIN"/>
    <property type="match status" value="1"/>
</dbReference>
<feature type="compositionally biased region" description="Low complexity" evidence="5">
    <location>
        <begin position="216"/>
        <end position="249"/>
    </location>
</feature>
<evidence type="ECO:0000313" key="14">
    <source>
        <dbReference type="Proteomes" id="UP000324907"/>
    </source>
</evidence>
<comment type="subcellular location">
    <subcellularLocation>
        <location evidence="1">Membrane</location>
        <topology evidence="1">Multi-pass membrane protein</topology>
    </subcellularLocation>
</comment>
<evidence type="ECO:0008006" key="16">
    <source>
        <dbReference type="Google" id="ProtNLM"/>
    </source>
</evidence>
<feature type="transmembrane region" description="Helical" evidence="6">
    <location>
        <begin position="47"/>
        <end position="69"/>
    </location>
</feature>
<dbReference type="AlphaFoldDB" id="A0A5A8CGM6"/>
<proteinExistence type="predicted"/>
<feature type="transmembrane region" description="Helical" evidence="6">
    <location>
        <begin position="108"/>
        <end position="128"/>
    </location>
</feature>
<keyword evidence="2 6" id="KW-0812">Transmembrane</keyword>
<dbReference type="EMBL" id="HBET01012623">
    <property type="protein sequence ID" value="CAD8564267.1"/>
    <property type="molecule type" value="Transcribed_RNA"/>
</dbReference>
<evidence type="ECO:0000256" key="2">
    <source>
        <dbReference type="ARBA" id="ARBA00022692"/>
    </source>
</evidence>
<dbReference type="Proteomes" id="UP000323011">
    <property type="component" value="Unassembled WGS sequence"/>
</dbReference>
<evidence type="ECO:0000313" key="10">
    <source>
        <dbReference type="EMBL" id="KAA0158751.1"/>
    </source>
</evidence>
<organism evidence="9 14">
    <name type="scientific">Cafeteria roenbergensis</name>
    <name type="common">Marine flagellate</name>
    <dbReference type="NCBI Taxonomy" id="33653"/>
    <lineage>
        <taxon>Eukaryota</taxon>
        <taxon>Sar</taxon>
        <taxon>Stramenopiles</taxon>
        <taxon>Bigyra</taxon>
        <taxon>Opalozoa</taxon>
        <taxon>Bicosoecida</taxon>
        <taxon>Cafeteriaceae</taxon>
        <taxon>Cafeteria</taxon>
    </lineage>
</organism>
<dbReference type="Proteomes" id="UP000325113">
    <property type="component" value="Unassembled WGS sequence"/>
</dbReference>
<dbReference type="OMA" id="MCGNAIL"/>
<feature type="transmembrane region" description="Helical" evidence="6">
    <location>
        <begin position="75"/>
        <end position="96"/>
    </location>
</feature>
<evidence type="ECO:0000313" key="8">
    <source>
        <dbReference type="EMBL" id="KAA0149145.1"/>
    </source>
</evidence>
<dbReference type="Proteomes" id="UP000322899">
    <property type="component" value="Unassembled WGS sequence"/>
</dbReference>
<gene>
    <name evidence="7" type="ORF">CROE0942_LOCUS8644</name>
    <name evidence="11" type="ORF">FNF27_04498</name>
    <name evidence="9" type="ORF">FNF28_07100</name>
    <name evidence="8" type="ORF">FNF29_06233</name>
    <name evidence="10" type="ORF">FNF31_05277</name>
</gene>
<reference evidence="12 13" key="1">
    <citation type="submission" date="2019-07" db="EMBL/GenBank/DDBJ databases">
        <title>Genomes of Cafeteria roenbergensis.</title>
        <authorList>
            <person name="Fischer M.G."/>
            <person name="Hackl T."/>
            <person name="Roman M."/>
        </authorList>
    </citation>
    <scope>NUCLEOTIDE SEQUENCE [LARGE SCALE GENOMIC DNA]</scope>
    <source>
        <strain evidence="8 13">BVI</strain>
        <strain evidence="10 15">Cflag</strain>
        <strain evidence="11 12">E4-10P</strain>
        <strain evidence="9 14">RCC970-E3</strain>
    </source>
</reference>
<feature type="compositionally biased region" description="Low complexity" evidence="5">
    <location>
        <begin position="17"/>
        <end position="29"/>
    </location>
</feature>
<keyword evidence="3 6" id="KW-1133">Transmembrane helix</keyword>
<keyword evidence="13" id="KW-1185">Reference proteome</keyword>
<evidence type="ECO:0000313" key="15">
    <source>
        <dbReference type="Proteomes" id="UP000325113"/>
    </source>
</evidence>
<dbReference type="InterPro" id="IPR013714">
    <property type="entry name" value="Golgi_TVP15"/>
</dbReference>
<evidence type="ECO:0000313" key="13">
    <source>
        <dbReference type="Proteomes" id="UP000323011"/>
    </source>
</evidence>
<evidence type="ECO:0000256" key="1">
    <source>
        <dbReference type="ARBA" id="ARBA00004141"/>
    </source>
</evidence>
<keyword evidence="4 6" id="KW-0472">Membrane</keyword>
<feature type="region of interest" description="Disordered" evidence="5">
    <location>
        <begin position="214"/>
        <end position="258"/>
    </location>
</feature>
<dbReference type="PANTHER" id="PTHR38894">
    <property type="entry name" value="TRANSMEMBRANE PROTEIN"/>
    <property type="match status" value="1"/>
</dbReference>
<evidence type="ECO:0000256" key="4">
    <source>
        <dbReference type="ARBA" id="ARBA00023136"/>
    </source>
</evidence>
<evidence type="ECO:0000313" key="9">
    <source>
        <dbReference type="EMBL" id="KAA0151777.1"/>
    </source>
</evidence>
<protein>
    <recommendedName>
        <fullName evidence="16">Golgi apparatus membrane protein TVP15</fullName>
    </recommendedName>
</protein>
<evidence type="ECO:0000313" key="12">
    <source>
        <dbReference type="Proteomes" id="UP000322899"/>
    </source>
</evidence>
<dbReference type="Proteomes" id="UP000324907">
    <property type="component" value="Unassembled WGS sequence"/>
</dbReference>